<protein>
    <submittedName>
        <fullName evidence="1">Uncharacterized protein</fullName>
    </submittedName>
</protein>
<sequence>MYFTKVRVIGVSGTAEKIREGLESLGYYITERGENLRVVVGPISKAVKYVNSKPVISVSEDGEYIIPLTGIESGVSFVASVISDIIGGSLILTSKTSEKGLYSVQEFSWINGLYWLRRDGIKEVNRKLVERGSLLVYSSGFDNFILPEGYERADFPCDADIVIGENSCKGLTLMPYKVIVGLKFIQPIPVEVILYSIKLTLKSLYLNERRVDVIVTGVRNSTIGSLGKIMGSEVSVIEGDTCESLLLNYGGKTVLRGVKRAYGLETCLGVLRL</sequence>
<evidence type="ECO:0000313" key="2">
    <source>
        <dbReference type="Proteomes" id="UP000825123"/>
    </source>
</evidence>
<dbReference type="InterPro" id="IPR052553">
    <property type="entry name" value="CbiG_hydrolase"/>
</dbReference>
<accession>A0A8D5ZIC9</accession>
<dbReference type="RefSeq" id="WP_221289356.1">
    <property type="nucleotide sequence ID" value="NZ_AP024597.1"/>
</dbReference>
<dbReference type="GeneID" id="66162370"/>
<dbReference type="Proteomes" id="UP000825123">
    <property type="component" value="Chromosome"/>
</dbReference>
<evidence type="ECO:0000313" key="1">
    <source>
        <dbReference type="EMBL" id="BCU69315.1"/>
    </source>
</evidence>
<keyword evidence="2" id="KW-1185">Reference proteome</keyword>
<dbReference type="InterPro" id="IPR038029">
    <property type="entry name" value="GbiG_N_sf"/>
</dbReference>
<organism evidence="1 2">
    <name type="scientific">Stygiolobus caldivivus</name>
    <dbReference type="NCBI Taxonomy" id="2824673"/>
    <lineage>
        <taxon>Archaea</taxon>
        <taxon>Thermoproteota</taxon>
        <taxon>Thermoprotei</taxon>
        <taxon>Sulfolobales</taxon>
        <taxon>Sulfolobaceae</taxon>
        <taxon>Stygiolobus</taxon>
    </lineage>
</organism>
<name>A0A8D5ZIC9_9CREN</name>
<dbReference type="EMBL" id="AP024597">
    <property type="protein sequence ID" value="BCU69315.1"/>
    <property type="molecule type" value="Genomic_DNA"/>
</dbReference>
<reference evidence="1 2" key="1">
    <citation type="submission" date="2021-04" db="EMBL/GenBank/DDBJ databases">
        <title>Complete genome sequence of Stygiolobus sp. KN-1.</title>
        <authorList>
            <person name="Nakamura K."/>
            <person name="Sakai H."/>
            <person name="Kurosawa N."/>
        </authorList>
    </citation>
    <scope>NUCLEOTIDE SEQUENCE [LARGE SCALE GENOMIC DNA]</scope>
    <source>
        <strain evidence="1 2">KN-1</strain>
    </source>
</reference>
<gene>
    <name evidence="1" type="ORF">KN1_06120</name>
</gene>
<dbReference type="SUPFAM" id="SSF159672">
    <property type="entry name" value="CbiG N-terminal domain-like"/>
    <property type="match status" value="1"/>
</dbReference>
<dbReference type="AlphaFoldDB" id="A0A8D5ZIC9"/>
<proteinExistence type="predicted"/>
<dbReference type="PANTHER" id="PTHR37477">
    <property type="entry name" value="COBALT-PRECORRIN-5A HYDROLASE"/>
    <property type="match status" value="1"/>
</dbReference>
<dbReference type="KEGG" id="csty:KN1_06120"/>
<dbReference type="PANTHER" id="PTHR37477:SF1">
    <property type="entry name" value="COBALT-PRECORRIN-5A HYDROLASE"/>
    <property type="match status" value="1"/>
</dbReference>